<dbReference type="EMBL" id="CAADFX010000113">
    <property type="protein sequence ID" value="VFK60042.1"/>
    <property type="molecule type" value="Genomic_DNA"/>
</dbReference>
<gene>
    <name evidence="2" type="ORF">BECKTUN1418D_GA0071000_111310</name>
    <name evidence="3" type="ORF">BECKTUN1418E_GA0071001_11151</name>
    <name evidence="1" type="ORF">BECKTUN1418F_GA0071002_11191</name>
</gene>
<name>A0A451AIJ4_9GAMM</name>
<reference evidence="3" key="1">
    <citation type="submission" date="2019-02" db="EMBL/GenBank/DDBJ databases">
        <authorList>
            <person name="Gruber-Vodicka R. H."/>
            <person name="Seah K. B. B."/>
        </authorList>
    </citation>
    <scope>NUCLEOTIDE SEQUENCE</scope>
    <source>
        <strain evidence="2">BECK_BY1</strain>
        <strain evidence="3">BECK_BY2</strain>
        <strain evidence="1">BECK_BY3</strain>
    </source>
</reference>
<evidence type="ECO:0000313" key="3">
    <source>
        <dbReference type="EMBL" id="VFK65868.1"/>
    </source>
</evidence>
<proteinExistence type="predicted"/>
<protein>
    <submittedName>
        <fullName evidence="3">Uncharacterized protein</fullName>
    </submittedName>
</protein>
<dbReference type="AlphaFoldDB" id="A0A451AIJ4"/>
<sequence length="71" mass="7570">MGLRSGVVNAALHNDLFISRPAALRMSQVLRAVCYAASCIKGLGRSLASLSAGLKSNLVSHVTHFRIIHLV</sequence>
<dbReference type="EMBL" id="CAADFY010000119">
    <property type="protein sequence ID" value="VFK57540.1"/>
    <property type="molecule type" value="Genomic_DNA"/>
</dbReference>
<dbReference type="EMBL" id="CAADFV010000115">
    <property type="protein sequence ID" value="VFK65868.1"/>
    <property type="molecule type" value="Genomic_DNA"/>
</dbReference>
<accession>A0A451AIJ4</accession>
<evidence type="ECO:0000313" key="1">
    <source>
        <dbReference type="EMBL" id="VFK57540.1"/>
    </source>
</evidence>
<organism evidence="3">
    <name type="scientific">Candidatus Kentrum sp. TUN</name>
    <dbReference type="NCBI Taxonomy" id="2126343"/>
    <lineage>
        <taxon>Bacteria</taxon>
        <taxon>Pseudomonadati</taxon>
        <taxon>Pseudomonadota</taxon>
        <taxon>Gammaproteobacteria</taxon>
        <taxon>Candidatus Kentrum</taxon>
    </lineage>
</organism>
<evidence type="ECO:0000313" key="2">
    <source>
        <dbReference type="EMBL" id="VFK60042.1"/>
    </source>
</evidence>